<dbReference type="PANTHER" id="PTHR11733">
    <property type="entry name" value="ZINC METALLOPROTEASE FAMILY M13 NEPRILYSIN-RELATED"/>
    <property type="match status" value="1"/>
</dbReference>
<dbReference type="PROSITE" id="PS51885">
    <property type="entry name" value="NEPRILYSIN"/>
    <property type="match status" value="1"/>
</dbReference>
<evidence type="ECO:0000313" key="10">
    <source>
        <dbReference type="EMBL" id="SUE15613.1"/>
    </source>
</evidence>
<dbReference type="InterPro" id="IPR018497">
    <property type="entry name" value="Peptidase_M13_C"/>
</dbReference>
<comment type="similarity">
    <text evidence="2">Belongs to the peptidase M13 family.</text>
</comment>
<reference evidence="10 11" key="1">
    <citation type="submission" date="2018-06" db="EMBL/GenBank/DDBJ databases">
        <authorList>
            <consortium name="Pathogen Informatics"/>
            <person name="Doyle S."/>
        </authorList>
    </citation>
    <scope>NUCLEOTIDE SEQUENCE [LARGE SCALE GENOMIC DNA]</scope>
    <source>
        <strain evidence="10 11">NCTC13296</strain>
    </source>
</reference>
<keyword evidence="7" id="KW-0482">Metalloprotease</keyword>
<feature type="domain" description="Peptidase M13 N-terminal" evidence="9">
    <location>
        <begin position="24"/>
        <end position="398"/>
    </location>
</feature>
<comment type="cofactor">
    <cofactor evidence="1">
        <name>Zn(2+)</name>
        <dbReference type="ChEBI" id="CHEBI:29105"/>
    </cofactor>
</comment>
<evidence type="ECO:0000256" key="7">
    <source>
        <dbReference type="ARBA" id="ARBA00023049"/>
    </source>
</evidence>
<dbReference type="InterPro" id="IPR000718">
    <property type="entry name" value="Peptidase_M13"/>
</dbReference>
<dbReference type="GO" id="GO:0005886">
    <property type="term" value="C:plasma membrane"/>
    <property type="evidence" value="ECO:0007669"/>
    <property type="project" value="TreeGrafter"/>
</dbReference>
<evidence type="ECO:0000256" key="6">
    <source>
        <dbReference type="ARBA" id="ARBA00022833"/>
    </source>
</evidence>
<keyword evidence="6" id="KW-0862">Zinc</keyword>
<dbReference type="PANTHER" id="PTHR11733:SF167">
    <property type="entry name" value="FI17812P1-RELATED"/>
    <property type="match status" value="1"/>
</dbReference>
<dbReference type="AlphaFoldDB" id="A0A379M1X5"/>
<keyword evidence="4" id="KW-0479">Metal-binding</keyword>
<evidence type="ECO:0000256" key="5">
    <source>
        <dbReference type="ARBA" id="ARBA00022801"/>
    </source>
</evidence>
<evidence type="ECO:0000259" key="8">
    <source>
        <dbReference type="Pfam" id="PF01431"/>
    </source>
</evidence>
<dbReference type="PRINTS" id="PR00786">
    <property type="entry name" value="NEPRILYSIN"/>
</dbReference>
<dbReference type="RefSeq" id="WP_064063904.1">
    <property type="nucleotide sequence ID" value="NZ_LPZN01000019.1"/>
</dbReference>
<dbReference type="Pfam" id="PF01431">
    <property type="entry name" value="Peptidase_M13"/>
    <property type="match status" value="1"/>
</dbReference>
<proteinExistence type="inferred from homology"/>
<evidence type="ECO:0000256" key="3">
    <source>
        <dbReference type="ARBA" id="ARBA00022670"/>
    </source>
</evidence>
<organism evidence="10 11">
    <name type="scientific">Rhodococcus gordoniae</name>
    <dbReference type="NCBI Taxonomy" id="223392"/>
    <lineage>
        <taxon>Bacteria</taxon>
        <taxon>Bacillati</taxon>
        <taxon>Actinomycetota</taxon>
        <taxon>Actinomycetes</taxon>
        <taxon>Mycobacteriales</taxon>
        <taxon>Nocardiaceae</taxon>
        <taxon>Rhodococcus</taxon>
    </lineage>
</organism>
<dbReference type="GO" id="GO:0004222">
    <property type="term" value="F:metalloendopeptidase activity"/>
    <property type="evidence" value="ECO:0007669"/>
    <property type="project" value="InterPro"/>
</dbReference>
<dbReference type="InterPro" id="IPR024079">
    <property type="entry name" value="MetalloPept_cat_dom_sf"/>
</dbReference>
<dbReference type="CDD" id="cd08662">
    <property type="entry name" value="M13"/>
    <property type="match status" value="1"/>
</dbReference>
<dbReference type="GO" id="GO:0016485">
    <property type="term" value="P:protein processing"/>
    <property type="evidence" value="ECO:0007669"/>
    <property type="project" value="TreeGrafter"/>
</dbReference>
<dbReference type="Gene3D" id="3.40.390.10">
    <property type="entry name" value="Collagenase (Catalytic Domain)"/>
    <property type="match status" value="1"/>
</dbReference>
<protein>
    <submittedName>
        <fullName evidence="10">Metalloendopeptidase</fullName>
        <ecNumber evidence="10">3.4.24.-</ecNumber>
    </submittedName>
</protein>
<dbReference type="Gene3D" id="1.10.1380.10">
    <property type="entry name" value="Neutral endopeptidase , domain2"/>
    <property type="match status" value="1"/>
</dbReference>
<dbReference type="EC" id="3.4.24.-" evidence="10"/>
<evidence type="ECO:0000256" key="2">
    <source>
        <dbReference type="ARBA" id="ARBA00007357"/>
    </source>
</evidence>
<dbReference type="Pfam" id="PF05649">
    <property type="entry name" value="Peptidase_M13_N"/>
    <property type="match status" value="1"/>
</dbReference>
<dbReference type="EMBL" id="UGVI01000001">
    <property type="protein sequence ID" value="SUE15613.1"/>
    <property type="molecule type" value="Genomic_DNA"/>
</dbReference>
<keyword evidence="5 10" id="KW-0378">Hydrolase</keyword>
<dbReference type="Proteomes" id="UP000254569">
    <property type="component" value="Unassembled WGS sequence"/>
</dbReference>
<evidence type="ECO:0000256" key="1">
    <source>
        <dbReference type="ARBA" id="ARBA00001947"/>
    </source>
</evidence>
<name>A0A379M1X5_9NOCA</name>
<sequence length="656" mass="73009">MTLAQNSEIRSGIDLGHVDERVRPQDDLFEHVNGRWLAEHEIPADRALDGAFRTLADKAEVDVRAIIEEAAASGAGPGTDAQKIGDLYTSFMDTAAIEAAGLDPIRDELRAVSDATDRAALAAVLGRLQRAGVTGAIAHYVDTDSKNSERYLVHVSQGGLGLPDESYYREDRYAEIREQYTAHVGRMFALADLPYDAANVVALETKLAAGHWDVVKRRDADLSYNLLTLDSLLTDLPQFDWAGWITATGAATGQWAEIVVRQPSFLETFAALWAGEDLDDWKAWAVWRVLRARAPYLSDVFVEENFAFYGRTLTGTQEIRDRWKRGVSLVQDLLGEAVGKLYVERHFPAEAKTRMQVLVDNLTEAYRQSITDLEWMSPATREAALRKLEKFTPKVGYPDTWRDYSAVTIAPDDVVGNYRSGYAAEYDRDLGKLGGPVDRGEWFMTPQTVNAYYNPGMNEIVFPAAILQPPFFDLHADDAANYGGIGAVIGHEIGHGFDDQGAKYDGDGNLENWWTDSDREEFGKRTAALIAQYDEFEPKALPGQRVNGSFTIGENIGDLGGLSIALKAYEIALDGKPAPVIDGLTGLQRVFFGWAQVWRTKVRDEEASRRLAVDPHSPPEFRCNGVIRNIDAFYDAFDVHEGDELYLDPSKRVRIW</sequence>
<accession>A0A379M1X5</accession>
<dbReference type="OrthoDB" id="9775677at2"/>
<dbReference type="GO" id="GO:0046872">
    <property type="term" value="F:metal ion binding"/>
    <property type="evidence" value="ECO:0007669"/>
    <property type="project" value="UniProtKB-KW"/>
</dbReference>
<dbReference type="InterPro" id="IPR008753">
    <property type="entry name" value="Peptidase_M13_N"/>
</dbReference>
<dbReference type="SUPFAM" id="SSF55486">
    <property type="entry name" value="Metalloproteases ('zincins'), catalytic domain"/>
    <property type="match status" value="1"/>
</dbReference>
<feature type="domain" description="Peptidase M13 C-terminal" evidence="8">
    <location>
        <begin position="450"/>
        <end position="653"/>
    </location>
</feature>
<evidence type="ECO:0000256" key="4">
    <source>
        <dbReference type="ARBA" id="ARBA00022723"/>
    </source>
</evidence>
<dbReference type="InterPro" id="IPR042089">
    <property type="entry name" value="Peptidase_M13_dom_2"/>
</dbReference>
<evidence type="ECO:0000259" key="9">
    <source>
        <dbReference type="Pfam" id="PF05649"/>
    </source>
</evidence>
<evidence type="ECO:0000313" key="11">
    <source>
        <dbReference type="Proteomes" id="UP000254569"/>
    </source>
</evidence>
<keyword evidence="11" id="KW-1185">Reference proteome</keyword>
<gene>
    <name evidence="10" type="primary">pepO</name>
    <name evidence="10" type="ORF">NCTC13296_02476</name>
</gene>
<keyword evidence="3" id="KW-0645">Protease</keyword>